<evidence type="ECO:0000313" key="2">
    <source>
        <dbReference type="Proteomes" id="UP001254608"/>
    </source>
</evidence>
<reference evidence="1 2" key="1">
    <citation type="submission" date="2023-09" db="EMBL/GenBank/DDBJ databases">
        <authorList>
            <person name="Rey-Velasco X."/>
        </authorList>
    </citation>
    <scope>NUCLEOTIDE SEQUENCE [LARGE SCALE GENOMIC DNA]</scope>
    <source>
        <strain evidence="1 2">W345</strain>
    </source>
</reference>
<sequence length="152" mass="16911">MKPDVHLRTAATYPMTRAMDTHFADMDIGGHLNNVALARHFEDGRVALQIEMFGIGAYDPSQTRPFHITIVQSTINYLREVRFPAPLQCGVGVSHIGRSSYRLASALFQHDHCVAVCECVMVLRSDGAALPFTDELRAQLETFRLRDVPAGN</sequence>
<comment type="caution">
    <text evidence="1">The sequence shown here is derived from an EMBL/GenBank/DDBJ whole genome shotgun (WGS) entry which is preliminary data.</text>
</comment>
<dbReference type="Proteomes" id="UP001254608">
    <property type="component" value="Unassembled WGS sequence"/>
</dbReference>
<dbReference type="RefSeq" id="WP_311366554.1">
    <property type="nucleotide sequence ID" value="NZ_JAVRIC010000037.1"/>
</dbReference>
<keyword evidence="2" id="KW-1185">Reference proteome</keyword>
<dbReference type="EC" id="3.1.2.-" evidence="1"/>
<accession>A0ABU2WMN3</accession>
<dbReference type="Pfam" id="PF13279">
    <property type="entry name" value="4HBT_2"/>
    <property type="match status" value="1"/>
</dbReference>
<dbReference type="GO" id="GO:0016787">
    <property type="term" value="F:hydrolase activity"/>
    <property type="evidence" value="ECO:0007669"/>
    <property type="project" value="UniProtKB-KW"/>
</dbReference>
<dbReference type="EMBL" id="JAVRIC010000037">
    <property type="protein sequence ID" value="MDT0499144.1"/>
    <property type="molecule type" value="Genomic_DNA"/>
</dbReference>
<dbReference type="InterPro" id="IPR029069">
    <property type="entry name" value="HotDog_dom_sf"/>
</dbReference>
<proteinExistence type="predicted"/>
<gene>
    <name evidence="1" type="ORF">RM530_17515</name>
</gene>
<dbReference type="CDD" id="cd00586">
    <property type="entry name" value="4HBT"/>
    <property type="match status" value="1"/>
</dbReference>
<name>A0ABU2WMN3_9GAMM</name>
<dbReference type="Gene3D" id="3.10.129.10">
    <property type="entry name" value="Hotdog Thioesterase"/>
    <property type="match status" value="1"/>
</dbReference>
<evidence type="ECO:0000313" key="1">
    <source>
        <dbReference type="EMBL" id="MDT0499144.1"/>
    </source>
</evidence>
<protein>
    <submittedName>
        <fullName evidence="1">Acyl-CoA thioesterase</fullName>
        <ecNumber evidence="1">3.1.2.-</ecNumber>
    </submittedName>
</protein>
<organism evidence="1 2">
    <name type="scientific">Banduia mediterranea</name>
    <dbReference type="NCBI Taxonomy" id="3075609"/>
    <lineage>
        <taxon>Bacteria</taxon>
        <taxon>Pseudomonadati</taxon>
        <taxon>Pseudomonadota</taxon>
        <taxon>Gammaproteobacteria</taxon>
        <taxon>Nevskiales</taxon>
        <taxon>Algiphilaceae</taxon>
        <taxon>Banduia</taxon>
    </lineage>
</organism>
<keyword evidence="1" id="KW-0378">Hydrolase</keyword>
<dbReference type="SUPFAM" id="SSF54637">
    <property type="entry name" value="Thioesterase/thiol ester dehydrase-isomerase"/>
    <property type="match status" value="1"/>
</dbReference>